<dbReference type="EMBL" id="AP015040">
    <property type="protein sequence ID" value="BAT92136.1"/>
    <property type="molecule type" value="Genomic_DNA"/>
</dbReference>
<dbReference type="OrthoDB" id="6409159at2759"/>
<feature type="domain" description="MD-2-related lipid-recognition" evidence="2">
    <location>
        <begin position="48"/>
        <end position="162"/>
    </location>
</feature>
<evidence type="ECO:0000256" key="1">
    <source>
        <dbReference type="ARBA" id="ARBA00022729"/>
    </source>
</evidence>
<sequence length="173" mass="19196">MRKTCILLLIPYLSKTFSMEFQLHPKLNFLLCLFILTLSFTNAQATTFGYCADVNYVVKVSGVEITPDPVVRARPVTFKISAATGEAIYGGKWEITVSYFGFVVHKEIHDFCEQVSCPVATGNFVVAHTQKLPAFAPPGTYTVEMTLKNEKNKPLTCITFNLKIGLGSFLSNI</sequence>
<keyword evidence="4" id="KW-1185">Reference proteome</keyword>
<dbReference type="InterPro" id="IPR039670">
    <property type="entry name" value="NPC2-like"/>
</dbReference>
<dbReference type="InterPro" id="IPR033917">
    <property type="entry name" value="ML_PG-PI_TP"/>
</dbReference>
<dbReference type="GO" id="GO:0032366">
    <property type="term" value="P:intracellular sterol transport"/>
    <property type="evidence" value="ECO:0007669"/>
    <property type="project" value="InterPro"/>
</dbReference>
<dbReference type="Proteomes" id="UP000291084">
    <property type="component" value="Chromosome 7"/>
</dbReference>
<reference evidence="3 4" key="1">
    <citation type="journal article" date="2015" name="Sci. Rep.">
        <title>The power of single molecule real-time sequencing technology in the de novo assembly of a eukaryotic genome.</title>
        <authorList>
            <person name="Sakai H."/>
            <person name="Naito K."/>
            <person name="Ogiso-Tanaka E."/>
            <person name="Takahashi Y."/>
            <person name="Iseki K."/>
            <person name="Muto C."/>
            <person name="Satou K."/>
            <person name="Teruya K."/>
            <person name="Shiroma A."/>
            <person name="Shimoji M."/>
            <person name="Hirano T."/>
            <person name="Itoh T."/>
            <person name="Kaga A."/>
            <person name="Tomooka N."/>
        </authorList>
    </citation>
    <scope>NUCLEOTIDE SEQUENCE [LARGE SCALE GENOMIC DNA]</scope>
    <source>
        <strain evidence="4">cv. Shumari</strain>
    </source>
</reference>
<dbReference type="PANTHER" id="PTHR11306">
    <property type="entry name" value="NIEMANN PICK TYPE C2 PROTEIN NPC2-RELATED"/>
    <property type="match status" value="1"/>
</dbReference>
<proteinExistence type="predicted"/>
<dbReference type="PANTHER" id="PTHR11306:SF64">
    <property type="entry name" value="LEGUMINOSIN GROUP578 SECRETED PEPTIDE"/>
    <property type="match status" value="1"/>
</dbReference>
<dbReference type="AlphaFoldDB" id="A0A0S3SH44"/>
<evidence type="ECO:0000259" key="2">
    <source>
        <dbReference type="SMART" id="SM00737"/>
    </source>
</evidence>
<dbReference type="Pfam" id="PF02221">
    <property type="entry name" value="E1_DerP2_DerF2"/>
    <property type="match status" value="1"/>
</dbReference>
<evidence type="ECO:0000313" key="4">
    <source>
        <dbReference type="Proteomes" id="UP000291084"/>
    </source>
</evidence>
<protein>
    <recommendedName>
        <fullName evidence="2">MD-2-related lipid-recognition domain-containing protein</fullName>
    </recommendedName>
</protein>
<evidence type="ECO:0000313" key="3">
    <source>
        <dbReference type="EMBL" id="BAT92136.1"/>
    </source>
</evidence>
<dbReference type="InterPro" id="IPR014756">
    <property type="entry name" value="Ig_E-set"/>
</dbReference>
<dbReference type="SUPFAM" id="SSF81296">
    <property type="entry name" value="E set domains"/>
    <property type="match status" value="1"/>
</dbReference>
<dbReference type="InterPro" id="IPR003172">
    <property type="entry name" value="ML_dom"/>
</dbReference>
<name>A0A0S3SH44_PHAAN</name>
<dbReference type="Gene3D" id="2.60.40.770">
    <property type="match status" value="1"/>
</dbReference>
<dbReference type="GO" id="GO:0032934">
    <property type="term" value="F:sterol binding"/>
    <property type="evidence" value="ECO:0007669"/>
    <property type="project" value="InterPro"/>
</dbReference>
<keyword evidence="1" id="KW-0732">Signal</keyword>
<dbReference type="FunFam" id="2.60.40.770:FF:000015">
    <property type="entry name" value="Putative phosphatidylglycerol/phosphatidylinositol transfer protein isoform A"/>
    <property type="match status" value="1"/>
</dbReference>
<dbReference type="SMART" id="SM00737">
    <property type="entry name" value="ML"/>
    <property type="match status" value="1"/>
</dbReference>
<dbReference type="CDD" id="cd00917">
    <property type="entry name" value="PG-PI_TP"/>
    <property type="match status" value="1"/>
</dbReference>
<gene>
    <name evidence="3" type="primary">Vigan.07G081100</name>
    <name evidence="3" type="ORF">VIGAN_07081100</name>
</gene>
<accession>A0A0S3SH44</accession>
<organism evidence="3 4">
    <name type="scientific">Vigna angularis var. angularis</name>
    <dbReference type="NCBI Taxonomy" id="157739"/>
    <lineage>
        <taxon>Eukaryota</taxon>
        <taxon>Viridiplantae</taxon>
        <taxon>Streptophyta</taxon>
        <taxon>Embryophyta</taxon>
        <taxon>Tracheophyta</taxon>
        <taxon>Spermatophyta</taxon>
        <taxon>Magnoliopsida</taxon>
        <taxon>eudicotyledons</taxon>
        <taxon>Gunneridae</taxon>
        <taxon>Pentapetalae</taxon>
        <taxon>rosids</taxon>
        <taxon>fabids</taxon>
        <taxon>Fabales</taxon>
        <taxon>Fabaceae</taxon>
        <taxon>Papilionoideae</taxon>
        <taxon>50 kb inversion clade</taxon>
        <taxon>NPAAA clade</taxon>
        <taxon>indigoferoid/millettioid clade</taxon>
        <taxon>Phaseoleae</taxon>
        <taxon>Vigna</taxon>
    </lineage>
</organism>